<organism evidence="4 5">
    <name type="scientific">Phreatobacter cathodiphilus</name>
    <dbReference type="NCBI Taxonomy" id="1868589"/>
    <lineage>
        <taxon>Bacteria</taxon>
        <taxon>Pseudomonadati</taxon>
        <taxon>Pseudomonadota</taxon>
        <taxon>Alphaproteobacteria</taxon>
        <taxon>Hyphomicrobiales</taxon>
        <taxon>Phreatobacteraceae</taxon>
        <taxon>Phreatobacter</taxon>
    </lineage>
</organism>
<evidence type="ECO:0000313" key="4">
    <source>
        <dbReference type="EMBL" id="AVO47307.1"/>
    </source>
</evidence>
<protein>
    <recommendedName>
        <fullName evidence="3">AsmA domain-containing protein</fullName>
    </recommendedName>
</protein>
<feature type="domain" description="AsmA" evidence="3">
    <location>
        <begin position="50"/>
        <end position="177"/>
    </location>
</feature>
<proteinExistence type="predicted"/>
<keyword evidence="2" id="KW-0472">Membrane</keyword>
<reference evidence="4 5" key="1">
    <citation type="submission" date="2018-03" db="EMBL/GenBank/DDBJ databases">
        <title>Genome sequencing of Phreatobacter sp.</title>
        <authorList>
            <person name="Kim S.-J."/>
            <person name="Heo J."/>
            <person name="Kwon S.-W."/>
        </authorList>
    </citation>
    <scope>NUCLEOTIDE SEQUENCE [LARGE SCALE GENOMIC DNA]</scope>
    <source>
        <strain evidence="4 5">S-12</strain>
    </source>
</reference>
<dbReference type="PANTHER" id="PTHR30441">
    <property type="entry name" value="DUF748 DOMAIN-CONTAINING PROTEIN"/>
    <property type="match status" value="1"/>
</dbReference>
<feature type="transmembrane region" description="Helical" evidence="2">
    <location>
        <begin position="53"/>
        <end position="75"/>
    </location>
</feature>
<dbReference type="GO" id="GO:0005886">
    <property type="term" value="C:plasma membrane"/>
    <property type="evidence" value="ECO:0007669"/>
    <property type="project" value="TreeGrafter"/>
</dbReference>
<evidence type="ECO:0000256" key="2">
    <source>
        <dbReference type="SAM" id="Phobius"/>
    </source>
</evidence>
<sequence>MMSGRVAAIEMPCRLFMVRHLQDYDTSWSALSGAARPGPGPLPLSLAPPIRRIAIAVGATLLVLAGTLALVPVLLPVETVRRTVVAELSERLGMPVAIHGDIAVSVIPQLSIRLADVRFGEGDAGTGEPPARAEAVVGALRLLPLLFGSVAVSDYTLIRPSIAVQVSADGASNWDKAFERLREATRLRRTGLTDFRIADGTATVNDAKSGQRFDITGIEFAVSWPGADRQANVSGKLTVNGEPMEVNAIVARPQALFVAEPTGLKMRFASVPLRGGFEGSLTNGDTVTASGALTLEGPSLRGFLRWIGQNPGIGPSLGAFALKGQVEVLPNSLAFTKVNAELDGNVADGALSVSFEGTRPQVRGTLDTGRFVATTYFRDLNLAPESGRGWSRRPIDLSAVSTIDIDLRVSARELIVGGAQFGRSAAALTARNGRLAVTLGEAQAYGGLLSGALVVSPAGDDMDVRASLTVQKGQLGLGLGEWFGFRRLDGTANIQLGLEARGGSMAELARTASGQITLTAVEGAVHGFNAEAILRRLERRPLSIVGADARSGRTPYERIAATVRVVGGVATTTDMTLDGQMVRVNVEGSAQLPTRELEMRGIATLKRTASATPRPGEGDFELPFVVQGSWDDPFILPDPQILIRRSGAAAPLRDITRDRDALRAVLDAINRQAGFDGDPAPVPSSSSYAPYPPLRPRN</sequence>
<dbReference type="AlphaFoldDB" id="A0A2S0NGU8"/>
<dbReference type="InterPro" id="IPR052894">
    <property type="entry name" value="AsmA-related"/>
</dbReference>
<dbReference type="Pfam" id="PF05170">
    <property type="entry name" value="AsmA"/>
    <property type="match status" value="2"/>
</dbReference>
<feature type="region of interest" description="Disordered" evidence="1">
    <location>
        <begin position="673"/>
        <end position="698"/>
    </location>
</feature>
<dbReference type="PANTHER" id="PTHR30441:SF4">
    <property type="entry name" value="PROTEIN ASMA"/>
    <property type="match status" value="1"/>
</dbReference>
<evidence type="ECO:0000259" key="3">
    <source>
        <dbReference type="Pfam" id="PF05170"/>
    </source>
</evidence>
<feature type="domain" description="AsmA" evidence="3">
    <location>
        <begin position="386"/>
        <end position="574"/>
    </location>
</feature>
<keyword evidence="2" id="KW-1133">Transmembrane helix</keyword>
<dbReference type="GO" id="GO:0090313">
    <property type="term" value="P:regulation of protein targeting to membrane"/>
    <property type="evidence" value="ECO:0007669"/>
    <property type="project" value="TreeGrafter"/>
</dbReference>
<evidence type="ECO:0000256" key="1">
    <source>
        <dbReference type="SAM" id="MobiDB-lite"/>
    </source>
</evidence>
<dbReference type="OrthoDB" id="5439561at2"/>
<keyword evidence="2" id="KW-0812">Transmembrane</keyword>
<dbReference type="EMBL" id="CP027668">
    <property type="protein sequence ID" value="AVO47307.1"/>
    <property type="molecule type" value="Genomic_DNA"/>
</dbReference>
<dbReference type="InterPro" id="IPR007844">
    <property type="entry name" value="AsmA"/>
</dbReference>
<dbReference type="KEGG" id="phr:C6569_20925"/>
<accession>A0A2S0NGU8</accession>
<gene>
    <name evidence="4" type="ORF">C6569_20925</name>
</gene>
<keyword evidence="5" id="KW-1185">Reference proteome</keyword>
<dbReference type="Proteomes" id="UP000237889">
    <property type="component" value="Chromosome"/>
</dbReference>
<evidence type="ECO:0000313" key="5">
    <source>
        <dbReference type="Proteomes" id="UP000237889"/>
    </source>
</evidence>
<name>A0A2S0NGU8_9HYPH</name>